<sequence>MPAPKRADLDDFYAQLTPTQHPHLVELQRISLSYAPAVEEKLQWNQPAYLRDGERLWMLQAYGKHCSLRFTPEFFGAYTGEVADAGYECGAGFLKIRYDQDVPEALCRRLIEARLAE</sequence>
<accession>A0A7K3LS66</accession>
<evidence type="ECO:0000313" key="3">
    <source>
        <dbReference type="Proteomes" id="UP000466307"/>
    </source>
</evidence>
<dbReference type="AlphaFoldDB" id="A0A7K3LS66"/>
<protein>
    <submittedName>
        <fullName evidence="2">DUF1801 domain-containing protein</fullName>
    </submittedName>
</protein>
<dbReference type="InterPro" id="IPR014922">
    <property type="entry name" value="YdhG-like"/>
</dbReference>
<evidence type="ECO:0000313" key="2">
    <source>
        <dbReference type="EMBL" id="NDK91098.1"/>
    </source>
</evidence>
<dbReference type="RefSeq" id="WP_059035490.1">
    <property type="nucleotide sequence ID" value="NZ_JAADZU010000056.1"/>
</dbReference>
<dbReference type="Pfam" id="PF08818">
    <property type="entry name" value="DUF1801"/>
    <property type="match status" value="1"/>
</dbReference>
<evidence type="ECO:0000259" key="1">
    <source>
        <dbReference type="Pfam" id="PF08818"/>
    </source>
</evidence>
<comment type="caution">
    <text evidence="2">The sequence shown here is derived from an EMBL/GenBank/DDBJ whole genome shotgun (WGS) entry which is preliminary data.</text>
</comment>
<dbReference type="Gene3D" id="3.90.1150.200">
    <property type="match status" value="1"/>
</dbReference>
<dbReference type="EMBL" id="JAADZU010000056">
    <property type="protein sequence ID" value="NDK91098.1"/>
    <property type="molecule type" value="Genomic_DNA"/>
</dbReference>
<dbReference type="Proteomes" id="UP000466307">
    <property type="component" value="Unassembled WGS sequence"/>
</dbReference>
<gene>
    <name evidence="2" type="ORF">GYA93_16130</name>
</gene>
<proteinExistence type="predicted"/>
<dbReference type="SUPFAM" id="SSF159888">
    <property type="entry name" value="YdhG-like"/>
    <property type="match status" value="1"/>
</dbReference>
<organism evidence="2 3">
    <name type="scientific">Gordonia desulfuricans</name>
    <dbReference type="NCBI Taxonomy" id="89051"/>
    <lineage>
        <taxon>Bacteria</taxon>
        <taxon>Bacillati</taxon>
        <taxon>Actinomycetota</taxon>
        <taxon>Actinomycetes</taxon>
        <taxon>Mycobacteriales</taxon>
        <taxon>Gordoniaceae</taxon>
        <taxon>Gordonia</taxon>
    </lineage>
</organism>
<feature type="domain" description="YdhG-like" evidence="1">
    <location>
        <begin position="23"/>
        <end position="114"/>
    </location>
</feature>
<reference evidence="2 3" key="1">
    <citation type="submission" date="2020-01" db="EMBL/GenBank/DDBJ databases">
        <title>Investigation of new actinobacteria for the biodesulphurisation of diesel fuel.</title>
        <authorList>
            <person name="Athi Narayanan S.M."/>
        </authorList>
    </citation>
    <scope>NUCLEOTIDE SEQUENCE [LARGE SCALE GENOMIC DNA]</scope>
    <source>
        <strain evidence="2 3">213E</strain>
    </source>
</reference>
<keyword evidence="3" id="KW-1185">Reference proteome</keyword>
<name>A0A7K3LS66_9ACTN</name>